<protein>
    <submittedName>
        <fullName evidence="2">Uncharacterized protein</fullName>
    </submittedName>
</protein>
<sequence>MHKILLNHRWINYKNLSLLILTISFCLCLYYAVNKEIADTLFWLGMTLYVLRLVVIPMDFTQNIASVDYTKNFDENNRWHRWVMLGEKFAFLIFTVGIAYSIFLQLKL</sequence>
<dbReference type="EMBL" id="QGGM01000001">
    <property type="protein sequence ID" value="PWK15340.1"/>
    <property type="molecule type" value="Genomic_DNA"/>
</dbReference>
<keyword evidence="1" id="KW-0812">Transmembrane</keyword>
<evidence type="ECO:0000313" key="3">
    <source>
        <dbReference type="Proteomes" id="UP000245655"/>
    </source>
</evidence>
<feature type="transmembrane region" description="Helical" evidence="1">
    <location>
        <begin position="89"/>
        <end position="106"/>
    </location>
</feature>
<keyword evidence="1" id="KW-1133">Transmembrane helix</keyword>
<keyword evidence="3" id="KW-1185">Reference proteome</keyword>
<feature type="transmembrane region" description="Helical" evidence="1">
    <location>
        <begin position="40"/>
        <end position="58"/>
    </location>
</feature>
<reference evidence="2 3" key="1">
    <citation type="submission" date="2018-05" db="EMBL/GenBank/DDBJ databases">
        <title>Genomic Encyclopedia of Type Strains, Phase IV (KMG-IV): sequencing the most valuable type-strain genomes for metagenomic binning, comparative biology and taxonomic classification.</title>
        <authorList>
            <person name="Goeker M."/>
        </authorList>
    </citation>
    <scope>NUCLEOTIDE SEQUENCE [LARGE SCALE GENOMIC DNA]</scope>
    <source>
        <strain evidence="2 3">DSM 7229</strain>
    </source>
</reference>
<name>A0A2V2A6N2_PSYIM</name>
<comment type="caution">
    <text evidence="2">The sequence shown here is derived from an EMBL/GenBank/DDBJ whole genome shotgun (WGS) entry which is preliminary data.</text>
</comment>
<accession>A0A2V2A6N2</accession>
<evidence type="ECO:0000313" key="2">
    <source>
        <dbReference type="EMBL" id="PWK15340.1"/>
    </source>
</evidence>
<proteinExistence type="predicted"/>
<dbReference type="Proteomes" id="UP000245655">
    <property type="component" value="Unassembled WGS sequence"/>
</dbReference>
<feature type="transmembrane region" description="Helical" evidence="1">
    <location>
        <begin position="16"/>
        <end position="33"/>
    </location>
</feature>
<keyword evidence="1" id="KW-0472">Membrane</keyword>
<evidence type="ECO:0000256" key="1">
    <source>
        <dbReference type="SAM" id="Phobius"/>
    </source>
</evidence>
<dbReference type="RefSeq" id="WP_109589463.1">
    <property type="nucleotide sequence ID" value="NZ_CAJGZY010000001.1"/>
</dbReference>
<organism evidence="2 3">
    <name type="scientific">Psychrobacter immobilis</name>
    <dbReference type="NCBI Taxonomy" id="498"/>
    <lineage>
        <taxon>Bacteria</taxon>
        <taxon>Pseudomonadati</taxon>
        <taxon>Pseudomonadota</taxon>
        <taxon>Gammaproteobacteria</taxon>
        <taxon>Moraxellales</taxon>
        <taxon>Moraxellaceae</taxon>
        <taxon>Psychrobacter</taxon>
    </lineage>
</organism>
<dbReference type="AlphaFoldDB" id="A0A2V2A6N2"/>
<gene>
    <name evidence="2" type="ORF">C8D84_101291</name>
</gene>
<dbReference type="GeneID" id="60254061"/>